<feature type="domain" description="Protein kinase" evidence="7">
    <location>
        <begin position="448"/>
        <end position="711"/>
    </location>
</feature>
<dbReference type="FunFam" id="1.10.510.10:FF:000465">
    <property type="entry name" value="Non-specific serine/threonine protein kinase"/>
    <property type="match status" value="2"/>
</dbReference>
<evidence type="ECO:0000313" key="9">
    <source>
        <dbReference type="RefSeq" id="XP_003743527.2"/>
    </source>
</evidence>
<name>A0AAJ6QRI6_9ACAR</name>
<dbReference type="RefSeq" id="XP_003743527.2">
    <property type="nucleotide sequence ID" value="XM_003743479.2"/>
</dbReference>
<evidence type="ECO:0000259" key="7">
    <source>
        <dbReference type="PROSITE" id="PS50011"/>
    </source>
</evidence>
<dbReference type="PANTHER" id="PTHR24353:SF37">
    <property type="entry name" value="CAMP-DEPENDENT PROTEIN KINASE CATALYTIC SUBUNIT PRKX"/>
    <property type="match status" value="1"/>
</dbReference>
<dbReference type="Gene3D" id="1.10.510.10">
    <property type="entry name" value="Transferase(Phosphotransferase) domain 1"/>
    <property type="match status" value="2"/>
</dbReference>
<dbReference type="InterPro" id="IPR000719">
    <property type="entry name" value="Prot_kinase_dom"/>
</dbReference>
<dbReference type="Gene3D" id="3.30.200.20">
    <property type="entry name" value="Phosphorylase Kinase, domain 1"/>
    <property type="match status" value="2"/>
</dbReference>
<evidence type="ECO:0000256" key="3">
    <source>
        <dbReference type="ARBA" id="ARBA00022741"/>
    </source>
</evidence>
<evidence type="ECO:0000313" key="8">
    <source>
        <dbReference type="Proteomes" id="UP000694867"/>
    </source>
</evidence>
<dbReference type="SMART" id="SM00220">
    <property type="entry name" value="S_TKc"/>
    <property type="match status" value="2"/>
</dbReference>
<dbReference type="PANTHER" id="PTHR24353">
    <property type="entry name" value="CYCLIC NUCLEOTIDE-DEPENDENT PROTEIN KINASE"/>
    <property type="match status" value="1"/>
</dbReference>
<reference evidence="9" key="1">
    <citation type="submission" date="2025-08" db="UniProtKB">
        <authorList>
            <consortium name="RefSeq"/>
        </authorList>
    </citation>
    <scope>IDENTIFICATION</scope>
</reference>
<gene>
    <name evidence="9" type="primary">LOC100908979</name>
</gene>
<dbReference type="GO" id="GO:0005952">
    <property type="term" value="C:cAMP-dependent protein kinase complex"/>
    <property type="evidence" value="ECO:0007669"/>
    <property type="project" value="TreeGrafter"/>
</dbReference>
<evidence type="ECO:0000256" key="5">
    <source>
        <dbReference type="ARBA" id="ARBA00022840"/>
    </source>
</evidence>
<evidence type="ECO:0000256" key="6">
    <source>
        <dbReference type="PROSITE-ProRule" id="PRU10141"/>
    </source>
</evidence>
<feature type="binding site" evidence="6">
    <location>
        <position position="116"/>
    </location>
    <ligand>
        <name>ATP</name>
        <dbReference type="ChEBI" id="CHEBI:30616"/>
    </ligand>
</feature>
<dbReference type="AlphaFoldDB" id="A0AAJ6QRI6"/>
<dbReference type="Pfam" id="PF00069">
    <property type="entry name" value="Pkinase"/>
    <property type="match status" value="2"/>
</dbReference>
<evidence type="ECO:0000256" key="4">
    <source>
        <dbReference type="ARBA" id="ARBA00022777"/>
    </source>
</evidence>
<dbReference type="PROSITE" id="PS50011">
    <property type="entry name" value="PROTEIN_KINASE_DOM"/>
    <property type="match status" value="2"/>
</dbReference>
<sequence length="760" mass="86716">MAAYGVALDDTHSCKPRRVFSKAYNYERFKVDNHKEVSHSALEGIHLVARYLRMRINVATTLDERFMALCRNNQSDPEWKSSRVEHWKRIASLGRGSFGLVVLGRYNETGVDYAIKIQRKAEIERARRIAETVQEKNILYAAASDFVIRLEFVSQDTSNLYMIMDYSSYGDLSRCTVDNPAWTPTEAGVKLWMAQIALGLEYLHNSDIALRDLKPENCIMFADGYLKLSDFGVAKIVHSSTYTMCGTLAYIAPEVMLKKGHRTAVDWWAFGVILSELMQKKRLFSKSVNGILGDIATQERILSSPVRSLIQQLLQIPPERRLGNLPGKAEDVKEHPWFEDINFQDVLTKQYRIALTCEPFAPKEITMGSVLSTLSDYPGKVLEACQRFVPSPLHGDEAPPSIEQKTSYRQIDGGSTRGAYEQYIKSRERDVLAKLNKCTCPKVNIDDFRLGKKLNEGSFGVVAIGRYVKDDVVYAIKIQRKAKIAEENRYADVLREKEVHFASASAYVVELKFVAQNEENVFLIMELSPYGDMDRCVVRNADWLPNEAEAKIYAGQIVLGLQFLHRFNILFRDLKPANILVFPEGLLKLGDFGLARFSLGRAYTYCGTLAYMAPEMIQRKPYRTAIDWWAFGVLLYEMLHELLPFKAEPGARNRDESLGERIIDGKFVFHAERDLSEHVRSLIEHLLNTNPNRRLGNLAGGVEDIKGHPWFEDIDFDDLFRGKYKLKVSSQPIKAQEANRFELFGEQRPKSQKVVEFEGF</sequence>
<dbReference type="SUPFAM" id="SSF56112">
    <property type="entry name" value="Protein kinase-like (PK-like)"/>
    <property type="match status" value="2"/>
</dbReference>
<organism evidence="8 9">
    <name type="scientific">Galendromus occidentalis</name>
    <name type="common">western predatory mite</name>
    <dbReference type="NCBI Taxonomy" id="34638"/>
    <lineage>
        <taxon>Eukaryota</taxon>
        <taxon>Metazoa</taxon>
        <taxon>Ecdysozoa</taxon>
        <taxon>Arthropoda</taxon>
        <taxon>Chelicerata</taxon>
        <taxon>Arachnida</taxon>
        <taxon>Acari</taxon>
        <taxon>Parasitiformes</taxon>
        <taxon>Mesostigmata</taxon>
        <taxon>Gamasina</taxon>
        <taxon>Phytoseioidea</taxon>
        <taxon>Phytoseiidae</taxon>
        <taxon>Typhlodrominae</taxon>
        <taxon>Galendromus</taxon>
    </lineage>
</organism>
<keyword evidence="2" id="KW-0808">Transferase</keyword>
<evidence type="ECO:0000256" key="2">
    <source>
        <dbReference type="ARBA" id="ARBA00022679"/>
    </source>
</evidence>
<feature type="domain" description="Protein kinase" evidence="7">
    <location>
        <begin position="87"/>
        <end position="338"/>
    </location>
</feature>
<dbReference type="Proteomes" id="UP000694867">
    <property type="component" value="Unplaced"/>
</dbReference>
<keyword evidence="8" id="KW-1185">Reference proteome</keyword>
<dbReference type="InterPro" id="IPR011009">
    <property type="entry name" value="Kinase-like_dom_sf"/>
</dbReference>
<keyword evidence="1" id="KW-0723">Serine/threonine-protein kinase</keyword>
<dbReference type="GO" id="GO:0004691">
    <property type="term" value="F:cAMP-dependent protein kinase activity"/>
    <property type="evidence" value="ECO:0007669"/>
    <property type="project" value="TreeGrafter"/>
</dbReference>
<protein>
    <submittedName>
        <fullName evidence="9">Ribosomal protein S6 kinase 2 beta-like</fullName>
    </submittedName>
</protein>
<dbReference type="KEGG" id="goe:100908979"/>
<dbReference type="InterPro" id="IPR017441">
    <property type="entry name" value="Protein_kinase_ATP_BS"/>
</dbReference>
<dbReference type="CDD" id="cd05123">
    <property type="entry name" value="STKc_AGC"/>
    <property type="match status" value="1"/>
</dbReference>
<keyword evidence="4" id="KW-0418">Kinase</keyword>
<keyword evidence="5 6" id="KW-0067">ATP-binding</keyword>
<accession>A0AAJ6QRI6</accession>
<evidence type="ECO:0000256" key="1">
    <source>
        <dbReference type="ARBA" id="ARBA00022527"/>
    </source>
</evidence>
<dbReference type="PROSITE" id="PS00107">
    <property type="entry name" value="PROTEIN_KINASE_ATP"/>
    <property type="match status" value="1"/>
</dbReference>
<dbReference type="GeneID" id="100908979"/>
<dbReference type="InterPro" id="IPR045270">
    <property type="entry name" value="STKc_AGC"/>
</dbReference>
<proteinExistence type="predicted"/>
<dbReference type="GO" id="GO:0005524">
    <property type="term" value="F:ATP binding"/>
    <property type="evidence" value="ECO:0007669"/>
    <property type="project" value="UniProtKB-UniRule"/>
</dbReference>
<keyword evidence="3 6" id="KW-0547">Nucleotide-binding</keyword>